<dbReference type="Proteomes" id="UP000188937">
    <property type="component" value="Chromosome"/>
</dbReference>
<gene>
    <name evidence="2" type="ORF">A0U92_13800</name>
</gene>
<accession>A0A1U9KIU0</accession>
<keyword evidence="1" id="KW-1133">Transmembrane helix</keyword>
<name>A0A1U9KIU0_ACEAC</name>
<evidence type="ECO:0000256" key="1">
    <source>
        <dbReference type="SAM" id="Phobius"/>
    </source>
</evidence>
<feature type="transmembrane region" description="Helical" evidence="1">
    <location>
        <begin position="97"/>
        <end position="119"/>
    </location>
</feature>
<organism evidence="2 3">
    <name type="scientific">Acetobacter aceti</name>
    <dbReference type="NCBI Taxonomy" id="435"/>
    <lineage>
        <taxon>Bacteria</taxon>
        <taxon>Pseudomonadati</taxon>
        <taxon>Pseudomonadota</taxon>
        <taxon>Alphaproteobacteria</taxon>
        <taxon>Acetobacterales</taxon>
        <taxon>Acetobacteraceae</taxon>
        <taxon>Acetobacter</taxon>
        <taxon>Acetobacter subgen. Acetobacter</taxon>
    </lineage>
</organism>
<dbReference type="AlphaFoldDB" id="A0A1U9KIU0"/>
<proteinExistence type="predicted"/>
<reference evidence="2 3" key="1">
    <citation type="submission" date="2016-03" db="EMBL/GenBank/DDBJ databases">
        <title>Acetic acid bacteria sequencing.</title>
        <authorList>
            <person name="Brandt J."/>
            <person name="Jakob F."/>
            <person name="Vogel R.F."/>
        </authorList>
    </citation>
    <scope>NUCLEOTIDE SEQUENCE [LARGE SCALE GENOMIC DNA]</scope>
    <source>
        <strain evidence="2 3">TMW2.1153</strain>
    </source>
</reference>
<keyword evidence="3" id="KW-1185">Reference proteome</keyword>
<protein>
    <submittedName>
        <fullName evidence="2">Uncharacterized protein</fullName>
    </submittedName>
</protein>
<feature type="transmembrane region" description="Helical" evidence="1">
    <location>
        <begin position="25"/>
        <end position="49"/>
    </location>
</feature>
<keyword evidence="1" id="KW-0812">Transmembrane</keyword>
<evidence type="ECO:0000313" key="2">
    <source>
        <dbReference type="EMBL" id="AQS85668.1"/>
    </source>
</evidence>
<dbReference type="EMBL" id="CP014692">
    <property type="protein sequence ID" value="AQS85668.1"/>
    <property type="molecule type" value="Genomic_DNA"/>
</dbReference>
<dbReference type="KEGG" id="aace:A0U92_13800"/>
<sequence>MTAAAAKAQRGSMSKWMSGLACGAALAWLPGYSILIGVLLIPMMAVYMLDSNRGEVMARMMMPYAFAALVHPFHMLWDVDGSMEAAITLLMNPMTSVVGWCAAGGGWFVFELSIMGVKFTRQLQVRQRKIAITKELTAIAEEWDEQAEDNQKADIP</sequence>
<dbReference type="RefSeq" id="WP_077813717.1">
    <property type="nucleotide sequence ID" value="NZ_CP014692.1"/>
</dbReference>
<dbReference type="OrthoDB" id="7219750at2"/>
<dbReference type="STRING" id="435.A0U92_13800"/>
<feature type="transmembrane region" description="Helical" evidence="1">
    <location>
        <begin position="61"/>
        <end position="77"/>
    </location>
</feature>
<evidence type="ECO:0000313" key="3">
    <source>
        <dbReference type="Proteomes" id="UP000188937"/>
    </source>
</evidence>
<keyword evidence="1" id="KW-0472">Membrane</keyword>